<keyword evidence="1" id="KW-0547">Nucleotide-binding</keyword>
<evidence type="ECO:0000256" key="3">
    <source>
        <dbReference type="SAM" id="MobiDB-lite"/>
    </source>
</evidence>
<dbReference type="Proteomes" id="UP000826271">
    <property type="component" value="Unassembled WGS sequence"/>
</dbReference>
<protein>
    <recommendedName>
        <fullName evidence="4">Protein kinase domain-containing protein</fullName>
    </recommendedName>
</protein>
<evidence type="ECO:0000259" key="4">
    <source>
        <dbReference type="PROSITE" id="PS50011"/>
    </source>
</evidence>
<name>A0AAV6XCN2_9LAMI</name>
<dbReference type="PANTHER" id="PTHR27001:SF231">
    <property type="entry name" value="PROTEIN KINASE DOMAIN-CONTAINING PROTEIN"/>
    <property type="match status" value="1"/>
</dbReference>
<dbReference type="InterPro" id="IPR001245">
    <property type="entry name" value="Ser-Thr/Tyr_kinase_cat_dom"/>
</dbReference>
<feature type="region of interest" description="Disordered" evidence="3">
    <location>
        <begin position="254"/>
        <end position="292"/>
    </location>
</feature>
<sequence>MASPTEKSSSSSRSITPLMLMPGRIMIAYDATKNHNIQEFKQIIHNIRVRNGMTQEVDTITVLGVLHKVLHPMGFQMQIGPDSFIGTRVRAIKEDVSRKVDVYVGMLQHSAEECEGDGVHIEVKIVVGAPIKKVIVQEAAASNATWVVLDRTLRKELRFYLKHVPCKVALVLDNLSLEILRPYHSDKATVNIEHKRFYSLSKLVPQSHYEYNSNDEQTIISPSHHESISSQQSSDSGKSSVVSSLTSISKEQSFFSPGEFGENTHLEKSDSNIEVESEYDDSETAMQKQRNTDMDSDALLDVDEMKMGLNLMSCSYSEIKIATNDFSSDNLVEEGEFGAMYKGQLKDGQLITIKVQKEANTQCFTEFHSEVDILRFACHKNIVMLLGYGCKDNLNIFVYEYICNKSLEWHLFDNTEHILEWHRRHAIAIGIAKGLRFLHEECRGSPIIHWNVRLSNILLTHEFVPLLGDCSLAKWKANKFDRKPYFHGNLEYLAPECAENGICSVKTDVYAFGIVLIQLISGRKAADSMRDNHQKSLRQWVMLSGPSNNPQLFLVSVLVKLLLSIDMNSTVFQALPWIKNLALDELVDPRLGDSYSTYELYQMAKAAQLCVQNKPEKRPTIGEILRLLEGKNDHLRHLTQQFIPHYRNLQRPALLQKMMSLSMSFLLSLGTHRLITEFPGIINQETASLCKFNGLIGFAEFLT</sequence>
<dbReference type="EMBL" id="WHWC01000008">
    <property type="protein sequence ID" value="KAG8378172.1"/>
    <property type="molecule type" value="Genomic_DNA"/>
</dbReference>
<feature type="domain" description="Protein kinase" evidence="4">
    <location>
        <begin position="326"/>
        <end position="643"/>
    </location>
</feature>
<evidence type="ECO:0000256" key="1">
    <source>
        <dbReference type="ARBA" id="ARBA00022741"/>
    </source>
</evidence>
<comment type="caution">
    <text evidence="5">The sequence shown here is derived from an EMBL/GenBank/DDBJ whole genome shotgun (WGS) entry which is preliminary data.</text>
</comment>
<dbReference type="GO" id="GO:0005886">
    <property type="term" value="C:plasma membrane"/>
    <property type="evidence" value="ECO:0007669"/>
    <property type="project" value="TreeGrafter"/>
</dbReference>
<keyword evidence="2" id="KW-0067">ATP-binding</keyword>
<dbReference type="Gene3D" id="3.40.50.620">
    <property type="entry name" value="HUPs"/>
    <property type="match status" value="1"/>
</dbReference>
<evidence type="ECO:0000256" key="2">
    <source>
        <dbReference type="ARBA" id="ARBA00022840"/>
    </source>
</evidence>
<feature type="region of interest" description="Disordered" evidence="3">
    <location>
        <begin position="223"/>
        <end position="242"/>
    </location>
</feature>
<dbReference type="PANTHER" id="PTHR27001">
    <property type="entry name" value="OS01G0253100 PROTEIN"/>
    <property type="match status" value="1"/>
</dbReference>
<dbReference type="InterPro" id="IPR011009">
    <property type="entry name" value="Kinase-like_dom_sf"/>
</dbReference>
<accession>A0AAV6XCN2</accession>
<keyword evidence="6" id="KW-1185">Reference proteome</keyword>
<dbReference type="GO" id="GO:0004672">
    <property type="term" value="F:protein kinase activity"/>
    <property type="evidence" value="ECO:0007669"/>
    <property type="project" value="InterPro"/>
</dbReference>
<dbReference type="InterPro" id="IPR000719">
    <property type="entry name" value="Prot_kinase_dom"/>
</dbReference>
<dbReference type="AlphaFoldDB" id="A0AAV6XCN2"/>
<dbReference type="InterPro" id="IPR014729">
    <property type="entry name" value="Rossmann-like_a/b/a_fold"/>
</dbReference>
<evidence type="ECO:0000313" key="6">
    <source>
        <dbReference type="Proteomes" id="UP000826271"/>
    </source>
</evidence>
<organism evidence="5 6">
    <name type="scientific">Buddleja alternifolia</name>
    <dbReference type="NCBI Taxonomy" id="168488"/>
    <lineage>
        <taxon>Eukaryota</taxon>
        <taxon>Viridiplantae</taxon>
        <taxon>Streptophyta</taxon>
        <taxon>Embryophyta</taxon>
        <taxon>Tracheophyta</taxon>
        <taxon>Spermatophyta</taxon>
        <taxon>Magnoliopsida</taxon>
        <taxon>eudicotyledons</taxon>
        <taxon>Gunneridae</taxon>
        <taxon>Pentapetalae</taxon>
        <taxon>asterids</taxon>
        <taxon>lamiids</taxon>
        <taxon>Lamiales</taxon>
        <taxon>Scrophulariaceae</taxon>
        <taxon>Buddlejeae</taxon>
        <taxon>Buddleja</taxon>
    </lineage>
</organism>
<dbReference type="Pfam" id="PF07714">
    <property type="entry name" value="PK_Tyr_Ser-Thr"/>
    <property type="match status" value="1"/>
</dbReference>
<dbReference type="Gene3D" id="3.30.200.20">
    <property type="entry name" value="Phosphorylase Kinase, domain 1"/>
    <property type="match status" value="1"/>
</dbReference>
<proteinExistence type="predicted"/>
<dbReference type="SUPFAM" id="SSF56112">
    <property type="entry name" value="Protein kinase-like (PK-like)"/>
    <property type="match status" value="1"/>
</dbReference>
<dbReference type="CDD" id="cd00293">
    <property type="entry name" value="USP-like"/>
    <property type="match status" value="1"/>
</dbReference>
<gene>
    <name evidence="5" type="ORF">BUALT_Bualt08G0110300</name>
</gene>
<dbReference type="GO" id="GO:0005524">
    <property type="term" value="F:ATP binding"/>
    <property type="evidence" value="ECO:0007669"/>
    <property type="project" value="UniProtKB-KW"/>
</dbReference>
<dbReference type="PROSITE" id="PS50011">
    <property type="entry name" value="PROTEIN_KINASE_DOM"/>
    <property type="match status" value="1"/>
</dbReference>
<dbReference type="Gene3D" id="1.10.510.10">
    <property type="entry name" value="Transferase(Phosphotransferase) domain 1"/>
    <property type="match status" value="1"/>
</dbReference>
<reference evidence="5" key="1">
    <citation type="submission" date="2019-10" db="EMBL/GenBank/DDBJ databases">
        <authorList>
            <person name="Zhang R."/>
            <person name="Pan Y."/>
            <person name="Wang J."/>
            <person name="Ma R."/>
            <person name="Yu S."/>
        </authorList>
    </citation>
    <scope>NUCLEOTIDE SEQUENCE</scope>
    <source>
        <strain evidence="5">LA-IB0</strain>
        <tissue evidence="5">Leaf</tissue>
    </source>
</reference>
<feature type="compositionally biased region" description="Acidic residues" evidence="3">
    <location>
        <begin position="273"/>
        <end position="283"/>
    </location>
</feature>
<feature type="compositionally biased region" description="Basic and acidic residues" evidence="3">
    <location>
        <begin position="262"/>
        <end position="271"/>
    </location>
</feature>
<evidence type="ECO:0000313" key="5">
    <source>
        <dbReference type="EMBL" id="KAG8378172.1"/>
    </source>
</evidence>